<feature type="signal peptide" evidence="10">
    <location>
        <begin position="1"/>
        <end position="25"/>
    </location>
</feature>
<dbReference type="EMBL" id="SRMA01026276">
    <property type="protein sequence ID" value="TRY85521.1"/>
    <property type="molecule type" value="Genomic_DNA"/>
</dbReference>
<dbReference type="OrthoDB" id="5950649at2759"/>
<evidence type="ECO:0008006" key="13">
    <source>
        <dbReference type="Google" id="ProtNLM"/>
    </source>
</evidence>
<evidence type="ECO:0000256" key="10">
    <source>
        <dbReference type="SAM" id="SignalP"/>
    </source>
</evidence>
<comment type="subcellular location">
    <subcellularLocation>
        <location evidence="1">Secreted</location>
    </subcellularLocation>
</comment>
<keyword evidence="6" id="KW-0221">Differentiation</keyword>
<dbReference type="STRING" id="623744.A0A553Q6G1"/>
<dbReference type="Gene3D" id="1.10.287.520">
    <property type="entry name" value="Helix hairpin bin"/>
    <property type="match status" value="1"/>
</dbReference>
<evidence type="ECO:0000256" key="6">
    <source>
        <dbReference type="ARBA" id="ARBA00022782"/>
    </source>
</evidence>
<dbReference type="PANTHER" id="PTHR10494:SF5">
    <property type="entry name" value="NOGGIN"/>
    <property type="match status" value="1"/>
</dbReference>
<proteinExistence type="inferred from homology"/>
<keyword evidence="7" id="KW-1015">Disulfide bond</keyword>
<accession>A0A553Q6G1</accession>
<evidence type="ECO:0000256" key="5">
    <source>
        <dbReference type="ARBA" id="ARBA00022729"/>
    </source>
</evidence>
<evidence type="ECO:0000256" key="9">
    <source>
        <dbReference type="SAM" id="MobiDB-lite"/>
    </source>
</evidence>
<reference evidence="11 12" key="1">
    <citation type="journal article" date="2019" name="Sci. Data">
        <title>Hybrid genome assembly and annotation of Danionella translucida.</title>
        <authorList>
            <person name="Kadobianskyi M."/>
            <person name="Schulze L."/>
            <person name="Schuelke M."/>
            <person name="Judkewitz B."/>
        </authorList>
    </citation>
    <scope>NUCLEOTIDE SEQUENCE [LARGE SCALE GENOMIC DNA]</scope>
    <source>
        <strain evidence="11 12">Bolton</strain>
    </source>
</reference>
<feature type="region of interest" description="Disordered" evidence="9">
    <location>
        <begin position="345"/>
        <end position="379"/>
    </location>
</feature>
<dbReference type="InterPro" id="IPR029034">
    <property type="entry name" value="Cystine-knot_cytokine"/>
</dbReference>
<keyword evidence="3" id="KW-0217">Developmental protein</keyword>
<evidence type="ECO:0000256" key="3">
    <source>
        <dbReference type="ARBA" id="ARBA00022473"/>
    </source>
</evidence>
<dbReference type="Gene3D" id="2.10.90.10">
    <property type="entry name" value="Cystine-knot cytokines"/>
    <property type="match status" value="1"/>
</dbReference>
<evidence type="ECO:0000256" key="7">
    <source>
        <dbReference type="ARBA" id="ARBA00023157"/>
    </source>
</evidence>
<dbReference type="GO" id="GO:0005615">
    <property type="term" value="C:extracellular space"/>
    <property type="evidence" value="ECO:0007669"/>
    <property type="project" value="TreeGrafter"/>
</dbReference>
<dbReference type="GO" id="GO:0051216">
    <property type="term" value="P:cartilage development"/>
    <property type="evidence" value="ECO:0007669"/>
    <property type="project" value="UniProtKB-KW"/>
</dbReference>
<comment type="caution">
    <text evidence="11">The sequence shown here is derived from an EMBL/GenBank/DDBJ whole genome shotgun (WGS) entry which is preliminary data.</text>
</comment>
<keyword evidence="12" id="KW-1185">Reference proteome</keyword>
<keyword evidence="8" id="KW-0891">Chondrogenesis</keyword>
<dbReference type="PANTHER" id="PTHR10494">
    <property type="entry name" value="BONE MORPHOGENETIC PROTEIN INHIBITOR, NOGGIN"/>
    <property type="match status" value="1"/>
</dbReference>
<sequence length="418" mass="47587">MDSVPFSLATLLIFSLGFMIERGVSQHFHQLRPSDKLPVGTILEDPDPTLDPRERDLNETELRAILGFHFDQKFMSISSPEDKYSGQDDTNESEFPKPAPSGTMPKEIKAMEFDIQHGKKHKPKKLRKRLQLWLWSYTFCPVVHTWKDLGIRFWPRYLKVADCFNKRSCSVPEGMLCKPAKSTHLVILRWFCKKPGLRTRDNLLQSEHANQYDRKLHATHVLELSQYHEHSAVKNYKDPSNHPPPTSPSIILHPAPHPSVHPSIHLSIHPVQPSTHQTLNTPLPIIHPSTYPPPTHSPIFHPPLHQYIHLPSIFATIHPSSTHPSINSSVHPLIHLIIYSPTHSSTHRSSIHPSHPHPPHPSFIHTPIHPSFTHPSIHQPPTLHPPTYIHIFIHASPAIIHRPIHSSPTPSNQASIHT</sequence>
<dbReference type="Proteomes" id="UP000316079">
    <property type="component" value="Unassembled WGS sequence"/>
</dbReference>
<dbReference type="SUPFAM" id="SSF57501">
    <property type="entry name" value="Cystine-knot cytokines"/>
    <property type="match status" value="1"/>
</dbReference>
<feature type="chain" id="PRO_5021941910" description="Noggin" evidence="10">
    <location>
        <begin position="26"/>
        <end position="418"/>
    </location>
</feature>
<evidence type="ECO:0000256" key="4">
    <source>
        <dbReference type="ARBA" id="ARBA00022525"/>
    </source>
</evidence>
<keyword evidence="4" id="KW-0964">Secreted</keyword>
<keyword evidence="5 10" id="KW-0732">Signal</keyword>
<dbReference type="GO" id="GO:0045596">
    <property type="term" value="P:negative regulation of cell differentiation"/>
    <property type="evidence" value="ECO:0007669"/>
    <property type="project" value="InterPro"/>
</dbReference>
<dbReference type="Pfam" id="PF05806">
    <property type="entry name" value="Noggin"/>
    <property type="match status" value="1"/>
</dbReference>
<evidence type="ECO:0000256" key="1">
    <source>
        <dbReference type="ARBA" id="ARBA00004613"/>
    </source>
</evidence>
<dbReference type="GO" id="GO:0009953">
    <property type="term" value="P:dorsal/ventral pattern formation"/>
    <property type="evidence" value="ECO:0007669"/>
    <property type="project" value="TreeGrafter"/>
</dbReference>
<name>A0A553Q6G1_9TELE</name>
<feature type="compositionally biased region" description="Low complexity" evidence="9">
    <location>
        <begin position="362"/>
        <end position="371"/>
    </location>
</feature>
<dbReference type="GO" id="GO:0030514">
    <property type="term" value="P:negative regulation of BMP signaling pathway"/>
    <property type="evidence" value="ECO:0007669"/>
    <property type="project" value="InterPro"/>
</dbReference>
<protein>
    <recommendedName>
        <fullName evidence="13">Noggin</fullName>
    </recommendedName>
</protein>
<feature type="compositionally biased region" description="Basic residues" evidence="9">
    <location>
        <begin position="345"/>
        <end position="358"/>
    </location>
</feature>
<evidence type="ECO:0000256" key="2">
    <source>
        <dbReference type="ARBA" id="ARBA00007480"/>
    </source>
</evidence>
<dbReference type="InterPro" id="IPR008717">
    <property type="entry name" value="Noggin"/>
</dbReference>
<evidence type="ECO:0000313" key="12">
    <source>
        <dbReference type="Proteomes" id="UP000316079"/>
    </source>
</evidence>
<feature type="region of interest" description="Disordered" evidence="9">
    <location>
        <begin position="80"/>
        <end position="104"/>
    </location>
</feature>
<dbReference type="AlphaFoldDB" id="A0A553Q6G1"/>
<evidence type="ECO:0000256" key="8">
    <source>
        <dbReference type="ARBA" id="ARBA00023188"/>
    </source>
</evidence>
<organism evidence="11 12">
    <name type="scientific">Danionella cerebrum</name>
    <dbReference type="NCBI Taxonomy" id="2873325"/>
    <lineage>
        <taxon>Eukaryota</taxon>
        <taxon>Metazoa</taxon>
        <taxon>Chordata</taxon>
        <taxon>Craniata</taxon>
        <taxon>Vertebrata</taxon>
        <taxon>Euteleostomi</taxon>
        <taxon>Actinopterygii</taxon>
        <taxon>Neopterygii</taxon>
        <taxon>Teleostei</taxon>
        <taxon>Ostariophysi</taxon>
        <taxon>Cypriniformes</taxon>
        <taxon>Danionidae</taxon>
        <taxon>Danioninae</taxon>
        <taxon>Danionella</taxon>
    </lineage>
</organism>
<gene>
    <name evidence="11" type="ORF">DNTS_033444</name>
</gene>
<comment type="similarity">
    <text evidence="2">Belongs to the noggin family.</text>
</comment>
<dbReference type="GO" id="GO:0001649">
    <property type="term" value="P:osteoblast differentiation"/>
    <property type="evidence" value="ECO:0007669"/>
    <property type="project" value="TreeGrafter"/>
</dbReference>
<evidence type="ECO:0000313" key="11">
    <source>
        <dbReference type="EMBL" id="TRY85521.1"/>
    </source>
</evidence>